<dbReference type="EMBL" id="KZ613966">
    <property type="protein sequence ID" value="PMD30588.1"/>
    <property type="molecule type" value="Genomic_DNA"/>
</dbReference>
<evidence type="ECO:0008006" key="3">
    <source>
        <dbReference type="Google" id="ProtNLM"/>
    </source>
</evidence>
<sequence length="222" mass="25315">MPPNFLEIFLVSPKEGTTFDSPEAKQDLQWILDQCISGPGGLSFSFRQSTTHPDQLLFISCWASKADHDELDLQGITPKLLRKLISRITMPPLVVYFLLMEDEKRKEVELDAELLGIKAWHVREGYRGNFERDVERWGRRGAWCVDKGVAPRPRVMPSDEVERRIIEEGEKRAIARSKVPIADVWISFETDGDREEVESFGKAVESFVEKVEGGNYGKFLSG</sequence>
<accession>A0A2J6QWD8</accession>
<name>A0A2J6QWD8_HYAVF</name>
<keyword evidence="2" id="KW-1185">Reference proteome</keyword>
<protein>
    <recommendedName>
        <fullName evidence="3">ABM domain-containing protein</fullName>
    </recommendedName>
</protein>
<evidence type="ECO:0000313" key="1">
    <source>
        <dbReference type="EMBL" id="PMD30588.1"/>
    </source>
</evidence>
<gene>
    <name evidence="1" type="ORF">L207DRAFT_520084</name>
</gene>
<dbReference type="OrthoDB" id="3489596at2759"/>
<reference evidence="1 2" key="1">
    <citation type="submission" date="2016-04" db="EMBL/GenBank/DDBJ databases">
        <title>A degradative enzymes factory behind the ericoid mycorrhizal symbiosis.</title>
        <authorList>
            <consortium name="DOE Joint Genome Institute"/>
            <person name="Martino E."/>
            <person name="Morin E."/>
            <person name="Grelet G."/>
            <person name="Kuo A."/>
            <person name="Kohler A."/>
            <person name="Daghino S."/>
            <person name="Barry K."/>
            <person name="Choi C."/>
            <person name="Cichocki N."/>
            <person name="Clum A."/>
            <person name="Copeland A."/>
            <person name="Hainaut M."/>
            <person name="Haridas S."/>
            <person name="Labutti K."/>
            <person name="Lindquist E."/>
            <person name="Lipzen A."/>
            <person name="Khouja H.-R."/>
            <person name="Murat C."/>
            <person name="Ohm R."/>
            <person name="Olson A."/>
            <person name="Spatafora J."/>
            <person name="Veneault-Fourrey C."/>
            <person name="Henrissat B."/>
            <person name="Grigoriev I."/>
            <person name="Martin F."/>
            <person name="Perotto S."/>
        </authorList>
    </citation>
    <scope>NUCLEOTIDE SEQUENCE [LARGE SCALE GENOMIC DNA]</scope>
    <source>
        <strain evidence="1 2">F</strain>
    </source>
</reference>
<organism evidence="1 2">
    <name type="scientific">Hyaloscypha variabilis (strain UAMH 11265 / GT02V1 / F)</name>
    <name type="common">Meliniomyces variabilis</name>
    <dbReference type="NCBI Taxonomy" id="1149755"/>
    <lineage>
        <taxon>Eukaryota</taxon>
        <taxon>Fungi</taxon>
        <taxon>Dikarya</taxon>
        <taxon>Ascomycota</taxon>
        <taxon>Pezizomycotina</taxon>
        <taxon>Leotiomycetes</taxon>
        <taxon>Helotiales</taxon>
        <taxon>Hyaloscyphaceae</taxon>
        <taxon>Hyaloscypha</taxon>
        <taxon>Hyaloscypha variabilis</taxon>
    </lineage>
</organism>
<dbReference type="AlphaFoldDB" id="A0A2J6QWD8"/>
<dbReference type="Proteomes" id="UP000235786">
    <property type="component" value="Unassembled WGS sequence"/>
</dbReference>
<proteinExistence type="predicted"/>
<evidence type="ECO:0000313" key="2">
    <source>
        <dbReference type="Proteomes" id="UP000235786"/>
    </source>
</evidence>